<dbReference type="EMBL" id="JAMQCR010000003">
    <property type="protein sequence ID" value="MCM2535653.1"/>
    <property type="molecule type" value="Genomic_DNA"/>
</dbReference>
<proteinExistence type="predicted"/>
<keyword evidence="1" id="KW-1133">Transmembrane helix</keyword>
<sequence length="70" mass="8159">MWAHHGHPWVGFLFLILVIGFIIFRVVAFRKYRGGRCGSADEADSILRKRLASGEINEEEYRRLIDVLKK</sequence>
<feature type="transmembrane region" description="Helical" evidence="1">
    <location>
        <begin position="6"/>
        <end position="28"/>
    </location>
</feature>
<evidence type="ECO:0008006" key="4">
    <source>
        <dbReference type="Google" id="ProtNLM"/>
    </source>
</evidence>
<evidence type="ECO:0000313" key="3">
    <source>
        <dbReference type="Proteomes" id="UP001523262"/>
    </source>
</evidence>
<accession>A0ABT0WH57</accession>
<gene>
    <name evidence="2" type="ORF">NDK43_29420</name>
</gene>
<evidence type="ECO:0000313" key="2">
    <source>
        <dbReference type="EMBL" id="MCM2535653.1"/>
    </source>
</evidence>
<comment type="caution">
    <text evidence="2">The sequence shown here is derived from an EMBL/GenBank/DDBJ whole genome shotgun (WGS) entry which is preliminary data.</text>
</comment>
<keyword evidence="1" id="KW-0472">Membrane</keyword>
<organism evidence="2 3">
    <name type="scientific">Neobacillus pocheonensis</name>
    <dbReference type="NCBI Taxonomy" id="363869"/>
    <lineage>
        <taxon>Bacteria</taxon>
        <taxon>Bacillati</taxon>
        <taxon>Bacillota</taxon>
        <taxon>Bacilli</taxon>
        <taxon>Bacillales</taxon>
        <taxon>Bacillaceae</taxon>
        <taxon>Neobacillus</taxon>
    </lineage>
</organism>
<name>A0ABT0WH57_9BACI</name>
<evidence type="ECO:0000256" key="1">
    <source>
        <dbReference type="SAM" id="Phobius"/>
    </source>
</evidence>
<dbReference type="Proteomes" id="UP001523262">
    <property type="component" value="Unassembled WGS sequence"/>
</dbReference>
<reference evidence="2 3" key="1">
    <citation type="submission" date="2022-06" db="EMBL/GenBank/DDBJ databases">
        <authorList>
            <person name="Jeon C.O."/>
        </authorList>
    </citation>
    <scope>NUCLEOTIDE SEQUENCE [LARGE SCALE GENOMIC DNA]</scope>
    <source>
        <strain evidence="2 3">KCTC 13943</strain>
    </source>
</reference>
<protein>
    <recommendedName>
        <fullName evidence="4">SHOCT domain-containing protein</fullName>
    </recommendedName>
</protein>
<keyword evidence="1" id="KW-0812">Transmembrane</keyword>
<keyword evidence="3" id="KW-1185">Reference proteome</keyword>